<feature type="compositionally biased region" description="Low complexity" evidence="6">
    <location>
        <begin position="266"/>
        <end position="283"/>
    </location>
</feature>
<feature type="compositionally biased region" description="Polar residues" evidence="6">
    <location>
        <begin position="145"/>
        <end position="166"/>
    </location>
</feature>
<dbReference type="PROSITE" id="PS50866">
    <property type="entry name" value="GOLD"/>
    <property type="match status" value="1"/>
</dbReference>
<dbReference type="InterPro" id="IPR036598">
    <property type="entry name" value="GOLD_dom_sf"/>
</dbReference>
<dbReference type="GO" id="GO:0006887">
    <property type="term" value="P:exocytosis"/>
    <property type="evidence" value="ECO:0007669"/>
    <property type="project" value="TreeGrafter"/>
</dbReference>
<dbReference type="GO" id="GO:0034727">
    <property type="term" value="P:piecemeal microautophagy of the nucleus"/>
    <property type="evidence" value="ECO:0007669"/>
    <property type="project" value="TreeGrafter"/>
</dbReference>
<evidence type="ECO:0000256" key="5">
    <source>
        <dbReference type="SAM" id="Coils"/>
    </source>
</evidence>
<protein>
    <submittedName>
        <fullName evidence="9">Oxysterol-binding protein related protein OSH3</fullName>
    </submittedName>
</protein>
<feature type="compositionally biased region" description="Polar residues" evidence="6">
    <location>
        <begin position="435"/>
        <end position="451"/>
    </location>
</feature>
<name>A0A167CCL9_9ASCO</name>
<feature type="region of interest" description="Disordered" evidence="6">
    <location>
        <begin position="496"/>
        <end position="568"/>
    </location>
</feature>
<reference evidence="9 10" key="1">
    <citation type="submission" date="2016-02" db="EMBL/GenBank/DDBJ databases">
        <title>Complete genome sequence and transcriptome regulation of the pentose utilising yeast Sugiyamaella lignohabitans.</title>
        <authorList>
            <person name="Bellasio M."/>
            <person name="Peymann A."/>
            <person name="Valli M."/>
            <person name="Sipitzky M."/>
            <person name="Graf A."/>
            <person name="Sauer M."/>
            <person name="Marx H."/>
            <person name="Mattanovich D."/>
        </authorList>
    </citation>
    <scope>NUCLEOTIDE SEQUENCE [LARGE SCALE GENOMIC DNA]</scope>
    <source>
        <strain evidence="9 10">CBS 10342</strain>
    </source>
</reference>
<feature type="compositionally biased region" description="Polar residues" evidence="6">
    <location>
        <begin position="226"/>
        <end position="256"/>
    </location>
</feature>
<dbReference type="GO" id="GO:0005886">
    <property type="term" value="C:plasma membrane"/>
    <property type="evidence" value="ECO:0007669"/>
    <property type="project" value="TreeGrafter"/>
</dbReference>
<dbReference type="Proteomes" id="UP000189580">
    <property type="component" value="Chromosome c"/>
</dbReference>
<dbReference type="SUPFAM" id="SSF144000">
    <property type="entry name" value="Oxysterol-binding protein-like"/>
    <property type="match status" value="1"/>
</dbReference>
<dbReference type="AlphaFoldDB" id="A0A167CCL9"/>
<feature type="region of interest" description="Disordered" evidence="6">
    <location>
        <begin position="595"/>
        <end position="617"/>
    </location>
</feature>
<comment type="similarity">
    <text evidence="1">Belongs to the OSBP family.</text>
</comment>
<evidence type="ECO:0000256" key="1">
    <source>
        <dbReference type="ARBA" id="ARBA00008842"/>
    </source>
</evidence>
<dbReference type="GO" id="GO:0097038">
    <property type="term" value="C:perinuclear endoplasmic reticulum"/>
    <property type="evidence" value="ECO:0007669"/>
    <property type="project" value="TreeGrafter"/>
</dbReference>
<evidence type="ECO:0000256" key="2">
    <source>
        <dbReference type="ARBA" id="ARBA00022448"/>
    </source>
</evidence>
<evidence type="ECO:0000259" key="7">
    <source>
        <dbReference type="PROSITE" id="PS50003"/>
    </source>
</evidence>
<dbReference type="PANTHER" id="PTHR10972:SF203">
    <property type="entry name" value="OXYSTEROL-BINDING PROTEIN HOMOLOG 3"/>
    <property type="match status" value="1"/>
</dbReference>
<dbReference type="InterPro" id="IPR041680">
    <property type="entry name" value="PH_8"/>
</dbReference>
<dbReference type="GO" id="GO:0005829">
    <property type="term" value="C:cytosol"/>
    <property type="evidence" value="ECO:0007669"/>
    <property type="project" value="TreeGrafter"/>
</dbReference>
<dbReference type="GO" id="GO:0030011">
    <property type="term" value="P:maintenance of cell polarity"/>
    <property type="evidence" value="ECO:0007669"/>
    <property type="project" value="TreeGrafter"/>
</dbReference>
<evidence type="ECO:0000256" key="4">
    <source>
        <dbReference type="ARBA" id="ARBA00023121"/>
    </source>
</evidence>
<feature type="compositionally biased region" description="Low complexity" evidence="6">
    <location>
        <begin position="515"/>
        <end position="558"/>
    </location>
</feature>
<feature type="region of interest" description="Disordered" evidence="6">
    <location>
        <begin position="435"/>
        <end position="459"/>
    </location>
</feature>
<gene>
    <name evidence="9" type="primary">OSH3</name>
    <name evidence="9" type="ORF">AWJ20_4329</name>
</gene>
<evidence type="ECO:0000256" key="3">
    <source>
        <dbReference type="ARBA" id="ARBA00023055"/>
    </source>
</evidence>
<feature type="compositionally biased region" description="Polar residues" evidence="6">
    <location>
        <begin position="321"/>
        <end position="338"/>
    </location>
</feature>
<dbReference type="Pfam" id="PF15409">
    <property type="entry name" value="PH_8"/>
    <property type="match status" value="1"/>
</dbReference>
<dbReference type="GO" id="GO:0006897">
    <property type="term" value="P:endocytosis"/>
    <property type="evidence" value="ECO:0007669"/>
    <property type="project" value="TreeGrafter"/>
</dbReference>
<evidence type="ECO:0000256" key="6">
    <source>
        <dbReference type="SAM" id="MobiDB-lite"/>
    </source>
</evidence>
<dbReference type="GO" id="GO:0032541">
    <property type="term" value="C:cortical endoplasmic reticulum"/>
    <property type="evidence" value="ECO:0007669"/>
    <property type="project" value="TreeGrafter"/>
</dbReference>
<feature type="compositionally biased region" description="Polar residues" evidence="6">
    <location>
        <begin position="297"/>
        <end position="308"/>
    </location>
</feature>
<dbReference type="GeneID" id="30036449"/>
<keyword evidence="2" id="KW-0813">Transport</keyword>
<dbReference type="PROSITE" id="PS50003">
    <property type="entry name" value="PH_DOMAIN"/>
    <property type="match status" value="1"/>
</dbReference>
<feature type="coiled-coil region" evidence="5">
    <location>
        <begin position="1016"/>
        <end position="1043"/>
    </location>
</feature>
<evidence type="ECO:0000313" key="10">
    <source>
        <dbReference type="Proteomes" id="UP000189580"/>
    </source>
</evidence>
<dbReference type="InterPro" id="IPR000648">
    <property type="entry name" value="Oxysterol-bd"/>
</dbReference>
<dbReference type="EMBL" id="CP014500">
    <property type="protein sequence ID" value="ANB11512.1"/>
    <property type="molecule type" value="Genomic_DNA"/>
</dbReference>
<feature type="region of interest" description="Disordered" evidence="6">
    <location>
        <begin position="214"/>
        <end position="338"/>
    </location>
</feature>
<dbReference type="GO" id="GO:0120009">
    <property type="term" value="P:intermembrane lipid transfer"/>
    <property type="evidence" value="ECO:0007669"/>
    <property type="project" value="UniProtKB-ARBA"/>
</dbReference>
<keyword evidence="3" id="KW-0445">Lipid transport</keyword>
<dbReference type="Gene3D" id="3.30.70.3490">
    <property type="match status" value="1"/>
</dbReference>
<dbReference type="GO" id="GO:0035621">
    <property type="term" value="P:ER to Golgi ceramide transport"/>
    <property type="evidence" value="ECO:0007669"/>
    <property type="project" value="TreeGrafter"/>
</dbReference>
<dbReference type="PANTHER" id="PTHR10972">
    <property type="entry name" value="OXYSTEROL-BINDING PROTEIN-RELATED"/>
    <property type="match status" value="1"/>
</dbReference>
<feature type="domain" description="GOLD" evidence="8">
    <location>
        <begin position="1"/>
        <end position="129"/>
    </location>
</feature>
<feature type="region of interest" description="Disordered" evidence="6">
    <location>
        <begin position="145"/>
        <end position="183"/>
    </location>
</feature>
<dbReference type="SMART" id="SM00233">
    <property type="entry name" value="PH"/>
    <property type="match status" value="1"/>
</dbReference>
<dbReference type="OrthoDB" id="1854502at2759"/>
<dbReference type="KEGG" id="slb:AWJ20_4329"/>
<evidence type="ECO:0000259" key="8">
    <source>
        <dbReference type="PROSITE" id="PS50866"/>
    </source>
</evidence>
<dbReference type="SUPFAM" id="SSF101576">
    <property type="entry name" value="Supernatant protein factor (SPF), C-terminal domain"/>
    <property type="match status" value="1"/>
</dbReference>
<dbReference type="Gene3D" id="2.40.160.120">
    <property type="match status" value="1"/>
</dbReference>
<evidence type="ECO:0000313" key="9">
    <source>
        <dbReference type="EMBL" id="ANB11512.1"/>
    </source>
</evidence>
<dbReference type="Gene3D" id="2.30.29.30">
    <property type="entry name" value="Pleckstrin-homology domain (PH domain)/Phosphotyrosine-binding domain (PTB)"/>
    <property type="match status" value="1"/>
</dbReference>
<dbReference type="InterPro" id="IPR037239">
    <property type="entry name" value="OSBP_sf"/>
</dbReference>
<dbReference type="InterPro" id="IPR011993">
    <property type="entry name" value="PH-like_dom_sf"/>
</dbReference>
<dbReference type="GO" id="GO:0032934">
    <property type="term" value="F:sterol binding"/>
    <property type="evidence" value="ECO:0007669"/>
    <property type="project" value="TreeGrafter"/>
</dbReference>
<dbReference type="InterPro" id="IPR001849">
    <property type="entry name" value="PH_domain"/>
</dbReference>
<dbReference type="InterPro" id="IPR009038">
    <property type="entry name" value="GOLD_dom"/>
</dbReference>
<dbReference type="RefSeq" id="XP_018733989.1">
    <property type="nucleotide sequence ID" value="XM_018881395.1"/>
</dbReference>
<dbReference type="Pfam" id="PF01237">
    <property type="entry name" value="Oxysterol_BP"/>
    <property type="match status" value="1"/>
</dbReference>
<feature type="compositionally biased region" description="Low complexity" evidence="6">
    <location>
        <begin position="595"/>
        <end position="604"/>
    </location>
</feature>
<proteinExistence type="inferred from homology"/>
<keyword evidence="4" id="KW-0446">Lipid-binding</keyword>
<dbReference type="CDD" id="cd13289">
    <property type="entry name" value="PH_Osh3p_yeast"/>
    <property type="match status" value="1"/>
</dbReference>
<dbReference type="SUPFAM" id="SSF50729">
    <property type="entry name" value="PH domain-like"/>
    <property type="match status" value="1"/>
</dbReference>
<feature type="domain" description="PH" evidence="7">
    <location>
        <begin position="341"/>
        <end position="435"/>
    </location>
</feature>
<sequence length="1089" mass="118259">MESLEIHSKSFLIKWVNAPSNSTISWKVKPTKRSVNFGLCRHSGDSTTSLTSIGDGSRRSTSSASGVTFEEKLANSGLDKVAWHGRCEPGELLEGNYYVADHAGGMYALVFDNMFSKTTAKRVLFSQHIEQLGFNFSETSSIVTGSTLNSSAPQTPQTPSNGSLTPSMGTVPVGGGQGRSGSVSTVMSRRLSIYANPSAAAAAIAAASASASVSGSSSAPAGSVSGTDSSAQSIHTVGPSANGSFVNGKIANSSTGAPPLPLEQLSNNSNSNINIGQSNISNGNGNGHDNGRRRSSHTASSAQTPQTSHRVESDLAGFTNPAASSSGHSNSHPRPTWVSTDRYMSGTILKKRRKKLQGYGRRYFVLDRKYQLLNYYLHERSSLLRGSMPIKLCDISAIESTREIVIDSGMEVWSLKAESNYDWKAWVSELDAISRSSDSPYTTTNTASTGGMSSGGLVPTHLATDETTWNTITSLVKKLESSSDLAQALVHSPSSTGAIPQLQRRPSFWKRKSSVKSTTPSSSTPVASTAATSSSEDLSTTLNNNNNNSNPSSPDLAPQPNVQQPDPRIQELSTQLSSLVAEFQLLLAKQNNLASATSAGSTSAPLTVSGAATPSRRSMDVTSIFSADDQFFDASETFGGGVHYVDYNDSDYEGEDEIYDDADSEEEAEKGNITADTSSIRRDRRSLIAESSIVDDEVSRDLYPLPLEKVPRRRDIIEAKSSPPSMLGLLRKNVGKDLSTITMPVSCNEPLTILQKLSEIVEYSELLDRAAASINEEERALLVATFAVSYVASQRSKERALRKPFNPLLGETFELVREDKGFRLLAEKVSHRPPIMAIQVESADWTLQYTAQPHQKYWGKSIELTDSGPVRIRFHKNGDVFEYLQPSTFLRNIIAGTKYVEPVGSVTVESSRGGTAVIEYKAGGMFSGTSEEVSIKAFDASGNLWPVSYEGKWTDHITSTGNGKEIIWKVGNLVPKAQKKYGFTEFAASLNEITSIEDGHSAPTDSRLRPDQRCYEEGAIDKAETLKLDLEEKQRQRRKIMEEKGIEWEPTFFDKPASSDPQYFTLKSGDSSYWSRRKAHNWEGLTKLW</sequence>
<dbReference type="Gene3D" id="2.60.120.680">
    <property type="entry name" value="GOLD domain"/>
    <property type="match status" value="1"/>
</dbReference>
<organism evidence="9 10">
    <name type="scientific">Sugiyamaella lignohabitans</name>
    <dbReference type="NCBI Taxonomy" id="796027"/>
    <lineage>
        <taxon>Eukaryota</taxon>
        <taxon>Fungi</taxon>
        <taxon>Dikarya</taxon>
        <taxon>Ascomycota</taxon>
        <taxon>Saccharomycotina</taxon>
        <taxon>Dipodascomycetes</taxon>
        <taxon>Dipodascales</taxon>
        <taxon>Trichomonascaceae</taxon>
        <taxon>Sugiyamaella</taxon>
    </lineage>
</organism>
<keyword evidence="10" id="KW-1185">Reference proteome</keyword>
<dbReference type="FunFam" id="2.40.160.120:FF:000001">
    <property type="entry name" value="Oxysterol-binding protein"/>
    <property type="match status" value="1"/>
</dbReference>
<accession>A0A167CCL9</accession>
<feature type="compositionally biased region" description="Low complexity" evidence="6">
    <location>
        <begin position="214"/>
        <end position="225"/>
    </location>
</feature>
<keyword evidence="5" id="KW-0175">Coiled coil</keyword>